<sequence length="714" mass="78239">MSGDSNPISRPDDVPPPPYTETDIYSNTSAPSHDGSVSHVSSATNGEPILTPPASPIAGSYFESRPAAAFSNTSSTPFMVHHISVGPDTLPEHVPYNSGLAARDVTEQDWATFRNYLMPDHTSRENDALVDRKLRDEGRSEDGRSTKSGKSLAEAQVGRIHSMSEAVGEERMDAAQLRSHAMATVQEWNIAFFGPRGVTIKLNPTPQEAVENARMPGGWDPGFEERGGSSQGQDGPGRSGWRKHLDKVKVTDNMLRIGDAFVADVNGLKIGSMVMDGRGIRMDGSQPQPPPGFGRPMPGGFGRGFSGGFGRGGSPGGFPTGPPMGAWGRGGFGAPSHEHHHCRGRRGRSFGEEPFHEKKERSHSVSSSSSISSSSSSDSNGSLDDLPEYDDLPPAQAPLYASRLQAWVNSPDTIRTKQDLANLRAELKTVKSAGIDPGVDQKALKKQVKVLRTQWRAVRKEQKRVVREGKREKRARKKAEKRERRERWREVKRSEREVERERRECRREDKREQKQGRRERRGCGGRSDEESRWPTPYGVTGVPGIPGVPGQSSPFAPQMPHAPHAPQAPHGRTGSWAGMFGNRGVFGPQGSFGPQISVPHQAQNCSPSPSAAFNYVGERSAPPGAWPEDKKVRPEESGITEGGQEAGVVGAPGREQKLKELEEEFERRFLALEELSGDKEKREGWKDLEVLIEKMDALKVEADEAYARELAERS</sequence>
<evidence type="ECO:0000256" key="1">
    <source>
        <dbReference type="SAM" id="Coils"/>
    </source>
</evidence>
<feature type="compositionally biased region" description="Gly residues" evidence="2">
    <location>
        <begin position="297"/>
        <end position="319"/>
    </location>
</feature>
<comment type="caution">
    <text evidence="3">The sequence shown here is derived from an EMBL/GenBank/DDBJ whole genome shotgun (WGS) entry which is preliminary data.</text>
</comment>
<feature type="coiled-coil region" evidence="1">
    <location>
        <begin position="658"/>
        <end position="708"/>
    </location>
</feature>
<keyword evidence="1" id="KW-0175">Coiled coil</keyword>
<feature type="compositionally biased region" description="Basic and acidic residues" evidence="2">
    <location>
        <begin position="627"/>
        <end position="636"/>
    </location>
</feature>
<name>A0AA39GIP3_SARSR</name>
<dbReference type="AlphaFoldDB" id="A0AA39GIP3"/>
<feature type="compositionally biased region" description="Basic and acidic residues" evidence="2">
    <location>
        <begin position="349"/>
        <end position="363"/>
    </location>
</feature>
<gene>
    <name evidence="3" type="ORF">NLU13_5671</name>
</gene>
<feature type="compositionally biased region" description="Low complexity" evidence="2">
    <location>
        <begin position="364"/>
        <end position="384"/>
    </location>
</feature>
<reference evidence="3" key="1">
    <citation type="submission" date="2022-10" db="EMBL/GenBank/DDBJ databases">
        <title>Determination and structural analysis of whole genome sequence of Sarocladium strictum F4-1.</title>
        <authorList>
            <person name="Hu L."/>
            <person name="Jiang Y."/>
        </authorList>
    </citation>
    <scope>NUCLEOTIDE SEQUENCE</scope>
    <source>
        <strain evidence="3">F4-1</strain>
    </source>
</reference>
<protein>
    <submittedName>
        <fullName evidence="3">Uncharacterized protein</fullName>
    </submittedName>
</protein>
<feature type="compositionally biased region" description="Basic and acidic residues" evidence="2">
    <location>
        <begin position="127"/>
        <end position="145"/>
    </location>
</feature>
<feature type="compositionally biased region" description="Basic residues" evidence="2">
    <location>
        <begin position="338"/>
        <end position="348"/>
    </location>
</feature>
<keyword evidence="4" id="KW-1185">Reference proteome</keyword>
<dbReference type="EMBL" id="JAPDFR010000004">
    <property type="protein sequence ID" value="KAK0387358.1"/>
    <property type="molecule type" value="Genomic_DNA"/>
</dbReference>
<evidence type="ECO:0000313" key="3">
    <source>
        <dbReference type="EMBL" id="KAK0387358.1"/>
    </source>
</evidence>
<evidence type="ECO:0000256" key="2">
    <source>
        <dbReference type="SAM" id="MobiDB-lite"/>
    </source>
</evidence>
<proteinExistence type="predicted"/>
<feature type="region of interest" description="Disordered" evidence="2">
    <location>
        <begin position="1"/>
        <end position="52"/>
    </location>
</feature>
<feature type="region of interest" description="Disordered" evidence="2">
    <location>
        <begin position="280"/>
        <end position="395"/>
    </location>
</feature>
<dbReference type="Proteomes" id="UP001175261">
    <property type="component" value="Unassembled WGS sequence"/>
</dbReference>
<feature type="region of interest" description="Disordered" evidence="2">
    <location>
        <begin position="463"/>
        <end position="651"/>
    </location>
</feature>
<evidence type="ECO:0000313" key="4">
    <source>
        <dbReference type="Proteomes" id="UP001175261"/>
    </source>
</evidence>
<feature type="compositionally biased region" description="Basic and acidic residues" evidence="2">
    <location>
        <begin position="480"/>
        <end position="516"/>
    </location>
</feature>
<feature type="region of interest" description="Disordered" evidence="2">
    <location>
        <begin position="218"/>
        <end position="243"/>
    </location>
</feature>
<organism evidence="3 4">
    <name type="scientific">Sarocladium strictum</name>
    <name type="common">Black bundle disease fungus</name>
    <name type="synonym">Acremonium strictum</name>
    <dbReference type="NCBI Taxonomy" id="5046"/>
    <lineage>
        <taxon>Eukaryota</taxon>
        <taxon>Fungi</taxon>
        <taxon>Dikarya</taxon>
        <taxon>Ascomycota</taxon>
        <taxon>Pezizomycotina</taxon>
        <taxon>Sordariomycetes</taxon>
        <taxon>Hypocreomycetidae</taxon>
        <taxon>Hypocreales</taxon>
        <taxon>Sarocladiaceae</taxon>
        <taxon>Sarocladium</taxon>
    </lineage>
</organism>
<feature type="region of interest" description="Disordered" evidence="2">
    <location>
        <begin position="127"/>
        <end position="159"/>
    </location>
</feature>
<feature type="compositionally biased region" description="Polar residues" evidence="2">
    <location>
        <begin position="592"/>
        <end position="611"/>
    </location>
</feature>
<accession>A0AA39GIP3</accession>
<feature type="compositionally biased region" description="Low complexity" evidence="2">
    <location>
        <begin position="534"/>
        <end position="570"/>
    </location>
</feature>